<dbReference type="InterPro" id="IPR008979">
    <property type="entry name" value="Galactose-bd-like_sf"/>
</dbReference>
<dbReference type="FunFam" id="3.20.20.80:FF:000052">
    <property type="entry name" value="Putative alpha-L-fucosidase 1"/>
    <property type="match status" value="1"/>
</dbReference>
<dbReference type="InterPro" id="IPR057739">
    <property type="entry name" value="Glyco_hydro_29_N"/>
</dbReference>
<dbReference type="Gene3D" id="2.60.120.260">
    <property type="entry name" value="Galactose-binding domain-like"/>
    <property type="match status" value="1"/>
</dbReference>
<evidence type="ECO:0000256" key="3">
    <source>
        <dbReference type="ARBA" id="ARBA00022729"/>
    </source>
</evidence>
<feature type="signal peptide" evidence="6">
    <location>
        <begin position="1"/>
        <end position="23"/>
    </location>
</feature>
<evidence type="ECO:0000256" key="4">
    <source>
        <dbReference type="ARBA" id="ARBA00022801"/>
    </source>
</evidence>
<evidence type="ECO:0000259" key="7">
    <source>
        <dbReference type="PROSITE" id="PS50022"/>
    </source>
</evidence>
<protein>
    <recommendedName>
        <fullName evidence="2">alpha-L-fucosidase</fullName>
        <ecNumber evidence="2">3.2.1.51</ecNumber>
    </recommendedName>
</protein>
<dbReference type="SUPFAM" id="SSF49785">
    <property type="entry name" value="Galactose-binding domain-like"/>
    <property type="match status" value="1"/>
</dbReference>
<keyword evidence="5" id="KW-0326">Glycosidase</keyword>
<dbReference type="AlphaFoldDB" id="A0A0C9S5Q5"/>
<feature type="chain" id="PRO_5002212845" description="alpha-L-fucosidase" evidence="6">
    <location>
        <begin position="24"/>
        <end position="522"/>
    </location>
</feature>
<sequence>MAISALSKLFPLILSLYFQKISADLTPPPLPVLPLPSAPQVTWQSGGMAMFLHFGMNTFTDSEWGTGHADPSLFAPAALDASQWVRVAKDAGFARVVLTAKHHDGFCLWPSAYTNYSVKSSPWRNGTGDVLADVAAAAKEAGLGLGLYLSPWDRHESRYGQTVGYNEYYLAQLRELLTNYGPAQEVWLDGAKGKDAKSMEYYFDTWFSVVRQLQPGAVIFSDAGPDVRWIGDEAGVADASCWSMFNCSDVTIGGDFDYGYSRQGDAYGCNWVPPECDVSIRPGWFWHSSEHPKTPNSLLEIFYNSVGRNCMLLLNVPPNSTGLLADEDVQVLHDFKDLLESIFSVNLAGNAIVTASSVRGNDSQFGPREILMNDMLTYWAPEEGQAKWYLHVDLGSLVSFNVLCVQEAIQLGQRVGEYHLDVLEDGVWCTIVNGTTIGYKKLERFDVVRSQFLRLTIDKARADPLIAFFGLYMDKGTVVNTNDNNRTISGSEYTLNQNNLTTMDGKIRSVSGNVSVKNVLSS</sequence>
<dbReference type="Gene3D" id="3.20.20.80">
    <property type="entry name" value="Glycosidases"/>
    <property type="match status" value="1"/>
</dbReference>
<accession>A0A0C9S5Q5</accession>
<evidence type="ECO:0000256" key="1">
    <source>
        <dbReference type="ARBA" id="ARBA00007951"/>
    </source>
</evidence>
<keyword evidence="4" id="KW-0378">Hydrolase</keyword>
<evidence type="ECO:0000256" key="6">
    <source>
        <dbReference type="SAM" id="SignalP"/>
    </source>
</evidence>
<dbReference type="GO" id="GO:0004560">
    <property type="term" value="F:alpha-L-fucosidase activity"/>
    <property type="evidence" value="ECO:0007669"/>
    <property type="project" value="UniProtKB-EC"/>
</dbReference>
<dbReference type="Pfam" id="PF00754">
    <property type="entry name" value="F5_F8_type_C"/>
    <property type="match status" value="1"/>
</dbReference>
<evidence type="ECO:0000256" key="5">
    <source>
        <dbReference type="ARBA" id="ARBA00023295"/>
    </source>
</evidence>
<dbReference type="PANTHER" id="PTHR10030:SF27">
    <property type="entry name" value="ALPHA-L-FUCOSIDASE 1"/>
    <property type="match status" value="1"/>
</dbReference>
<proteinExistence type="inferred from homology"/>
<organism evidence="8">
    <name type="scientific">Wollemia nobilis</name>
    <dbReference type="NCBI Taxonomy" id="56998"/>
    <lineage>
        <taxon>Eukaryota</taxon>
        <taxon>Viridiplantae</taxon>
        <taxon>Streptophyta</taxon>
        <taxon>Embryophyta</taxon>
        <taxon>Tracheophyta</taxon>
        <taxon>Spermatophyta</taxon>
        <taxon>Pinopsida</taxon>
        <taxon>Pinidae</taxon>
        <taxon>Conifers II</taxon>
        <taxon>Araucariales</taxon>
        <taxon>Araucariaceae</taxon>
        <taxon>Wollemia</taxon>
    </lineage>
</organism>
<evidence type="ECO:0000256" key="2">
    <source>
        <dbReference type="ARBA" id="ARBA00012662"/>
    </source>
</evidence>
<dbReference type="EMBL" id="GCHU01018565">
    <property type="protein sequence ID" value="JAG86208.1"/>
    <property type="molecule type" value="Transcribed_RNA"/>
</dbReference>
<dbReference type="PANTHER" id="PTHR10030">
    <property type="entry name" value="ALPHA-L-FUCOSIDASE"/>
    <property type="match status" value="1"/>
</dbReference>
<dbReference type="PROSITE" id="PS50022">
    <property type="entry name" value="FA58C_3"/>
    <property type="match status" value="1"/>
</dbReference>
<dbReference type="InterPro" id="IPR000421">
    <property type="entry name" value="FA58C"/>
</dbReference>
<feature type="domain" description="F5/8 type C" evidence="7">
    <location>
        <begin position="340"/>
        <end position="437"/>
    </location>
</feature>
<dbReference type="SMART" id="SM00812">
    <property type="entry name" value="Alpha_L_fucos"/>
    <property type="match status" value="1"/>
</dbReference>
<dbReference type="SUPFAM" id="SSF51445">
    <property type="entry name" value="(Trans)glycosidases"/>
    <property type="match status" value="1"/>
</dbReference>
<dbReference type="GO" id="GO:0016139">
    <property type="term" value="P:glycoside catabolic process"/>
    <property type="evidence" value="ECO:0007669"/>
    <property type="project" value="TreeGrafter"/>
</dbReference>
<dbReference type="InterPro" id="IPR017853">
    <property type="entry name" value="GH"/>
</dbReference>
<keyword evidence="3 6" id="KW-0732">Signal</keyword>
<evidence type="ECO:0000313" key="8">
    <source>
        <dbReference type="EMBL" id="JAG86208.1"/>
    </source>
</evidence>
<name>A0A0C9S5Q5_9CONI</name>
<dbReference type="GO" id="GO:0005764">
    <property type="term" value="C:lysosome"/>
    <property type="evidence" value="ECO:0007669"/>
    <property type="project" value="TreeGrafter"/>
</dbReference>
<dbReference type="InterPro" id="IPR000933">
    <property type="entry name" value="Glyco_hydro_29"/>
</dbReference>
<reference evidence="8" key="1">
    <citation type="submission" date="2015-02" db="EMBL/GenBank/DDBJ databases">
        <title>A transcriptome of Wollemia nobilis - a relic of Gondwana.</title>
        <authorList>
            <person name="Chia J.Y."/>
            <person name="Leong Y.S."/>
            <person name="Abdul Karim S."/>
            <person name="Wan Azmi N."/>
            <person name="Hercus R."/>
            <person name="Croft L."/>
        </authorList>
    </citation>
    <scope>NUCLEOTIDE SEQUENCE</scope>
    <source>
        <strain evidence="8">MaeBrown</strain>
        <tissue evidence="8">Leaf</tissue>
    </source>
</reference>
<dbReference type="Pfam" id="PF01120">
    <property type="entry name" value="Alpha_L_fucos"/>
    <property type="match status" value="1"/>
</dbReference>
<dbReference type="EC" id="3.2.1.51" evidence="2"/>
<dbReference type="GO" id="GO:0006004">
    <property type="term" value="P:fucose metabolic process"/>
    <property type="evidence" value="ECO:0007669"/>
    <property type="project" value="TreeGrafter"/>
</dbReference>
<comment type="similarity">
    <text evidence="1">Belongs to the glycosyl hydrolase 29 family.</text>
</comment>